<evidence type="ECO:0000313" key="2">
    <source>
        <dbReference type="EMBL" id="MFA9462619.1"/>
    </source>
</evidence>
<dbReference type="InterPro" id="IPR029044">
    <property type="entry name" value="Nucleotide-diphossugar_trans"/>
</dbReference>
<keyword evidence="2" id="KW-0328">Glycosyltransferase</keyword>
<name>A0ABV4TZU0_9GAMM</name>
<dbReference type="RefSeq" id="WP_373657407.1">
    <property type="nucleotide sequence ID" value="NZ_JBGUAW010000024.1"/>
</dbReference>
<sequence length="264" mass="30413">MANLTIITINYNDYNNLLKTAQSIEPLLKNFEWVVVDGNSTDGSVEFLNKYGDYENVVIKSEKDSGIYDAMNKGVDLSNNEFLLFLNSGDTLQRDSIQKIDDAIENYYFDIFVFGIDISDSSGKLGAHRKVTDDLDKLKCYPSIPHQSAIISKDCLIKNDYFDLSYPLAADYHFFCKAWHSGYCEFGFFLDKKISVFYQDGVSSNLNNSLKLNSEFSRIQKNIFGRPCARQILYLYIRYLFGFIPRGERLFRLLKRIILRGINS</sequence>
<dbReference type="Pfam" id="PF00535">
    <property type="entry name" value="Glycos_transf_2"/>
    <property type="match status" value="1"/>
</dbReference>
<dbReference type="EC" id="2.4.-.-" evidence="2"/>
<protein>
    <submittedName>
        <fullName evidence="2">Glycosyltransferase</fullName>
        <ecNumber evidence="2">2.4.-.-</ecNumber>
    </submittedName>
</protein>
<keyword evidence="3" id="KW-1185">Reference proteome</keyword>
<dbReference type="SUPFAM" id="SSF53448">
    <property type="entry name" value="Nucleotide-diphospho-sugar transferases"/>
    <property type="match status" value="1"/>
</dbReference>
<proteinExistence type="predicted"/>
<evidence type="ECO:0000259" key="1">
    <source>
        <dbReference type="Pfam" id="PF00535"/>
    </source>
</evidence>
<dbReference type="InterPro" id="IPR001173">
    <property type="entry name" value="Glyco_trans_2-like"/>
</dbReference>
<evidence type="ECO:0000313" key="3">
    <source>
        <dbReference type="Proteomes" id="UP001575181"/>
    </source>
</evidence>
<dbReference type="EMBL" id="JBGUAW010000024">
    <property type="protein sequence ID" value="MFA9462619.1"/>
    <property type="molecule type" value="Genomic_DNA"/>
</dbReference>
<dbReference type="PANTHER" id="PTHR22916">
    <property type="entry name" value="GLYCOSYLTRANSFERASE"/>
    <property type="match status" value="1"/>
</dbReference>
<gene>
    <name evidence="2" type="ORF">ACERLL_17615</name>
</gene>
<accession>A0ABV4TZU0</accession>
<organism evidence="2 3">
    <name type="scientific">Thiohalorhabdus methylotrophus</name>
    <dbReference type="NCBI Taxonomy" id="3242694"/>
    <lineage>
        <taxon>Bacteria</taxon>
        <taxon>Pseudomonadati</taxon>
        <taxon>Pseudomonadota</taxon>
        <taxon>Gammaproteobacteria</taxon>
        <taxon>Thiohalorhabdales</taxon>
        <taxon>Thiohalorhabdaceae</taxon>
        <taxon>Thiohalorhabdus</taxon>
    </lineage>
</organism>
<dbReference type="Proteomes" id="UP001575181">
    <property type="component" value="Unassembled WGS sequence"/>
</dbReference>
<reference evidence="2 3" key="1">
    <citation type="submission" date="2024-08" db="EMBL/GenBank/DDBJ databases">
        <title>Whole-genome sequencing of halo(alkali)philic microorganisms from hypersaline lakes.</title>
        <authorList>
            <person name="Sorokin D.Y."/>
            <person name="Merkel A.Y."/>
            <person name="Messina E."/>
            <person name="Yakimov M."/>
        </authorList>
    </citation>
    <scope>NUCLEOTIDE SEQUENCE [LARGE SCALE GENOMIC DNA]</scope>
    <source>
        <strain evidence="2 3">Cl-TMA</strain>
    </source>
</reference>
<dbReference type="Gene3D" id="3.90.550.10">
    <property type="entry name" value="Spore Coat Polysaccharide Biosynthesis Protein SpsA, Chain A"/>
    <property type="match status" value="1"/>
</dbReference>
<dbReference type="GO" id="GO:0016757">
    <property type="term" value="F:glycosyltransferase activity"/>
    <property type="evidence" value="ECO:0007669"/>
    <property type="project" value="UniProtKB-KW"/>
</dbReference>
<feature type="domain" description="Glycosyltransferase 2-like" evidence="1">
    <location>
        <begin position="5"/>
        <end position="130"/>
    </location>
</feature>
<keyword evidence="2" id="KW-0808">Transferase</keyword>
<dbReference type="PANTHER" id="PTHR22916:SF67">
    <property type="entry name" value="COLANIC ACID BIOSYNTHESIS GLYCOSYL TRANSFERASE WCAE-RELATED"/>
    <property type="match status" value="1"/>
</dbReference>
<comment type="caution">
    <text evidence="2">The sequence shown here is derived from an EMBL/GenBank/DDBJ whole genome shotgun (WGS) entry which is preliminary data.</text>
</comment>